<keyword evidence="1" id="KW-0472">Membrane</keyword>
<keyword evidence="3" id="KW-1185">Reference proteome</keyword>
<proteinExistence type="predicted"/>
<name>A0A0V1GK12_9BILA</name>
<feature type="non-terminal residue" evidence="2">
    <location>
        <position position="1"/>
    </location>
</feature>
<reference evidence="2 3" key="1">
    <citation type="submission" date="2015-01" db="EMBL/GenBank/DDBJ databases">
        <title>Evolution of Trichinella species and genotypes.</title>
        <authorList>
            <person name="Korhonen P.K."/>
            <person name="Edoardo P."/>
            <person name="Giuseppe L.R."/>
            <person name="Gasser R.B."/>
        </authorList>
    </citation>
    <scope>NUCLEOTIDE SEQUENCE [LARGE SCALE GENOMIC DNA]</scope>
    <source>
        <strain evidence="2">ISS1029</strain>
    </source>
</reference>
<feature type="transmembrane region" description="Helical" evidence="1">
    <location>
        <begin position="34"/>
        <end position="53"/>
    </location>
</feature>
<keyword evidence="1" id="KW-0812">Transmembrane</keyword>
<sequence length="54" mass="6294">LYNHRAITWKNVESYMNEICPILTGGYCQLVSCIHLALCLLASHVWFPYFLCIM</sequence>
<evidence type="ECO:0000313" key="3">
    <source>
        <dbReference type="Proteomes" id="UP000055024"/>
    </source>
</evidence>
<dbReference type="EMBL" id="JYDP01001272">
    <property type="protein sequence ID" value="KRY98615.1"/>
    <property type="molecule type" value="Genomic_DNA"/>
</dbReference>
<dbReference type="STRING" id="268475.A0A0V1GK12"/>
<keyword evidence="1" id="KW-1133">Transmembrane helix</keyword>
<dbReference type="OrthoDB" id="10259024at2759"/>
<accession>A0A0V1GK12</accession>
<feature type="non-terminal residue" evidence="2">
    <location>
        <position position="54"/>
    </location>
</feature>
<organism evidence="2 3">
    <name type="scientific">Trichinella zimbabwensis</name>
    <dbReference type="NCBI Taxonomy" id="268475"/>
    <lineage>
        <taxon>Eukaryota</taxon>
        <taxon>Metazoa</taxon>
        <taxon>Ecdysozoa</taxon>
        <taxon>Nematoda</taxon>
        <taxon>Enoplea</taxon>
        <taxon>Dorylaimia</taxon>
        <taxon>Trichinellida</taxon>
        <taxon>Trichinellidae</taxon>
        <taxon>Trichinella</taxon>
    </lineage>
</organism>
<protein>
    <submittedName>
        <fullName evidence="2">Uncharacterized protein</fullName>
    </submittedName>
</protein>
<evidence type="ECO:0000256" key="1">
    <source>
        <dbReference type="SAM" id="Phobius"/>
    </source>
</evidence>
<dbReference type="Proteomes" id="UP000055024">
    <property type="component" value="Unassembled WGS sequence"/>
</dbReference>
<evidence type="ECO:0000313" key="2">
    <source>
        <dbReference type="EMBL" id="KRY98615.1"/>
    </source>
</evidence>
<dbReference type="AlphaFoldDB" id="A0A0V1GK12"/>
<comment type="caution">
    <text evidence="2">The sequence shown here is derived from an EMBL/GenBank/DDBJ whole genome shotgun (WGS) entry which is preliminary data.</text>
</comment>
<gene>
    <name evidence="2" type="ORF">T11_1384</name>
</gene>